<accession>A0A1L9QU37</accession>
<evidence type="ECO:0000256" key="2">
    <source>
        <dbReference type="ARBA" id="ARBA00023043"/>
    </source>
</evidence>
<dbReference type="PROSITE" id="PS50088">
    <property type="entry name" value="ANK_REPEAT"/>
    <property type="match status" value="2"/>
</dbReference>
<dbReference type="Gene3D" id="1.25.40.20">
    <property type="entry name" value="Ankyrin repeat-containing domain"/>
    <property type="match status" value="2"/>
</dbReference>
<organism evidence="4 5">
    <name type="scientific">Roseofilum reptotaenium AO1-A</name>
    <dbReference type="NCBI Taxonomy" id="1925591"/>
    <lineage>
        <taxon>Bacteria</taxon>
        <taxon>Bacillati</taxon>
        <taxon>Cyanobacteriota</taxon>
        <taxon>Cyanophyceae</taxon>
        <taxon>Desertifilales</taxon>
        <taxon>Desertifilaceae</taxon>
        <taxon>Roseofilum</taxon>
    </lineage>
</organism>
<dbReference type="PANTHER" id="PTHR24198">
    <property type="entry name" value="ANKYRIN REPEAT AND PROTEIN KINASE DOMAIN-CONTAINING PROTEIN"/>
    <property type="match status" value="1"/>
</dbReference>
<feature type="repeat" description="ANK" evidence="3">
    <location>
        <begin position="129"/>
        <end position="161"/>
    </location>
</feature>
<reference evidence="4" key="1">
    <citation type="submission" date="2016-10" db="EMBL/GenBank/DDBJ databases">
        <title>CRISPR-Cas defence system in Roseofilum reptotaenium: evidence of a bacteriophage-cyanobacterium arms race in the coral black band disease.</title>
        <authorList>
            <person name="Buerger P."/>
            <person name="Wood-Charlson E.M."/>
            <person name="Weynberg K.D."/>
            <person name="Willis B."/>
            <person name="Van Oppen M.J."/>
        </authorList>
    </citation>
    <scope>NUCLEOTIDE SEQUENCE [LARGE SCALE GENOMIC DNA]</scope>
    <source>
        <strain evidence="4">AO1-A</strain>
    </source>
</reference>
<dbReference type="Pfam" id="PF00023">
    <property type="entry name" value="Ank"/>
    <property type="match status" value="1"/>
</dbReference>
<sequence length="189" mass="21137">MEVSSHGNFDLVNFLVNSGADPNQIDIMGFCALLYAAQEEYWDIFEYLFDLTNQDLKEVSLFMSTVDGELKVLQALIDQKVSVDACRQKGVWSNNGCTALISTVQEGRVDIVEILLKAGANPNLAEEDTGGTPLMYAAKHGYLEILNLLLDAGSDPTIRDYYNETVLMKAEKINNIKIWRTLYNIIANF</sequence>
<keyword evidence="1" id="KW-0677">Repeat</keyword>
<dbReference type="Proteomes" id="UP000183940">
    <property type="component" value="Unassembled WGS sequence"/>
</dbReference>
<keyword evidence="2 3" id="KW-0040">ANK repeat</keyword>
<evidence type="ECO:0000256" key="1">
    <source>
        <dbReference type="ARBA" id="ARBA00022737"/>
    </source>
</evidence>
<evidence type="ECO:0000256" key="3">
    <source>
        <dbReference type="PROSITE-ProRule" id="PRU00023"/>
    </source>
</evidence>
<evidence type="ECO:0000313" key="4">
    <source>
        <dbReference type="EMBL" id="OJJ26107.1"/>
    </source>
</evidence>
<dbReference type="STRING" id="1925591.BI308_07925"/>
<dbReference type="SUPFAM" id="SSF48403">
    <property type="entry name" value="Ankyrin repeat"/>
    <property type="match status" value="1"/>
</dbReference>
<gene>
    <name evidence="4" type="ORF">BI308_07925</name>
</gene>
<dbReference type="PROSITE" id="PS50297">
    <property type="entry name" value="ANK_REP_REGION"/>
    <property type="match status" value="2"/>
</dbReference>
<dbReference type="Pfam" id="PF12796">
    <property type="entry name" value="Ank_2"/>
    <property type="match status" value="1"/>
</dbReference>
<dbReference type="EMBL" id="MLAW01000010">
    <property type="protein sequence ID" value="OJJ26107.1"/>
    <property type="molecule type" value="Genomic_DNA"/>
</dbReference>
<dbReference type="PANTHER" id="PTHR24198:SF165">
    <property type="entry name" value="ANKYRIN REPEAT-CONTAINING PROTEIN-RELATED"/>
    <property type="match status" value="1"/>
</dbReference>
<comment type="caution">
    <text evidence="4">The sequence shown here is derived from an EMBL/GenBank/DDBJ whole genome shotgun (WGS) entry which is preliminary data.</text>
</comment>
<evidence type="ECO:0000313" key="5">
    <source>
        <dbReference type="Proteomes" id="UP000183940"/>
    </source>
</evidence>
<protein>
    <submittedName>
        <fullName evidence="4">Uncharacterized protein</fullName>
    </submittedName>
</protein>
<dbReference type="InterPro" id="IPR036770">
    <property type="entry name" value="Ankyrin_rpt-contain_sf"/>
</dbReference>
<keyword evidence="5" id="KW-1185">Reference proteome</keyword>
<proteinExistence type="predicted"/>
<dbReference type="AlphaFoldDB" id="A0A1L9QU37"/>
<feature type="repeat" description="ANK" evidence="3">
    <location>
        <begin position="95"/>
        <end position="127"/>
    </location>
</feature>
<name>A0A1L9QU37_9CYAN</name>
<dbReference type="InterPro" id="IPR002110">
    <property type="entry name" value="Ankyrin_rpt"/>
</dbReference>
<dbReference type="SMART" id="SM00248">
    <property type="entry name" value="ANK"/>
    <property type="match status" value="4"/>
</dbReference>